<evidence type="ECO:0000256" key="1">
    <source>
        <dbReference type="ARBA" id="ARBA00022679"/>
    </source>
</evidence>
<feature type="binding site" evidence="5">
    <location>
        <begin position="58"/>
        <end position="60"/>
    </location>
    <ligand>
        <name>AMP</name>
        <dbReference type="ChEBI" id="CHEBI:456215"/>
    </ligand>
</feature>
<comment type="caution">
    <text evidence="10">The sequence shown here is derived from an EMBL/GenBank/DDBJ whole genome shotgun (WGS) entry which is preliminary data.</text>
</comment>
<dbReference type="Proteomes" id="UP000610203">
    <property type="component" value="Unassembled WGS sequence"/>
</dbReference>
<evidence type="ECO:0000259" key="9">
    <source>
        <dbReference type="Pfam" id="PF05191"/>
    </source>
</evidence>
<feature type="binding site" evidence="5">
    <location>
        <begin position="86"/>
        <end position="89"/>
    </location>
    <ligand>
        <name>AMP</name>
        <dbReference type="ChEBI" id="CHEBI:456215"/>
    </ligand>
</feature>
<dbReference type="InterPro" id="IPR006259">
    <property type="entry name" value="Adenyl_kin_sub"/>
</dbReference>
<keyword evidence="2 5" id="KW-0545">Nucleotide biosynthesis</keyword>
<feature type="region of interest" description="NMP" evidence="5">
    <location>
        <begin position="31"/>
        <end position="60"/>
    </location>
</feature>
<keyword evidence="4 5" id="KW-0418">Kinase</keyword>
<dbReference type="EC" id="2.7.4.3" evidence="5 7"/>
<feature type="binding site" evidence="5">
    <location>
        <begin position="133"/>
        <end position="134"/>
    </location>
    <ligand>
        <name>ATP</name>
        <dbReference type="ChEBI" id="CHEBI:30616"/>
    </ligand>
</feature>
<feature type="binding site" evidence="5">
    <location>
        <position position="157"/>
    </location>
    <ligand>
        <name>AMP</name>
        <dbReference type="ChEBI" id="CHEBI:456215"/>
    </ligand>
</feature>
<dbReference type="InterPro" id="IPR000850">
    <property type="entry name" value="Adenylat/UMP-CMP_kin"/>
</dbReference>
<comment type="subunit">
    <text evidence="5 7">Monomer.</text>
</comment>
<dbReference type="InterPro" id="IPR027417">
    <property type="entry name" value="P-loop_NTPase"/>
</dbReference>
<gene>
    <name evidence="5 10" type="primary">adk</name>
    <name evidence="10" type="ORF">GCM10016272_15510</name>
</gene>
<comment type="pathway">
    <text evidence="5">Purine metabolism; AMP biosynthesis via salvage pathway; AMP from ADP: step 1/1.</text>
</comment>
<dbReference type="InterPro" id="IPR007862">
    <property type="entry name" value="Adenylate_kinase_lid-dom"/>
</dbReference>
<reference evidence="11" key="1">
    <citation type="journal article" date="2019" name="Int. J. Syst. Evol. Microbiol.">
        <title>The Global Catalogue of Microorganisms (GCM) 10K type strain sequencing project: providing services to taxonomists for standard genome sequencing and annotation.</title>
        <authorList>
            <consortium name="The Broad Institute Genomics Platform"/>
            <consortium name="The Broad Institute Genome Sequencing Center for Infectious Disease"/>
            <person name="Wu L."/>
            <person name="Ma J."/>
        </authorList>
    </citation>
    <scope>NUCLEOTIDE SEQUENCE [LARGE SCALE GENOMIC DNA]</scope>
    <source>
        <strain evidence="11">KCTC 42280</strain>
    </source>
</reference>
<evidence type="ECO:0000256" key="4">
    <source>
        <dbReference type="ARBA" id="ARBA00022777"/>
    </source>
</evidence>
<dbReference type="NCBIfam" id="NF001379">
    <property type="entry name" value="PRK00279.1-1"/>
    <property type="match status" value="1"/>
</dbReference>
<dbReference type="CDD" id="cd01428">
    <property type="entry name" value="ADK"/>
    <property type="match status" value="1"/>
</dbReference>
<comment type="catalytic activity">
    <reaction evidence="5 7">
        <text>AMP + ATP = 2 ADP</text>
        <dbReference type="Rhea" id="RHEA:12973"/>
        <dbReference type="ChEBI" id="CHEBI:30616"/>
        <dbReference type="ChEBI" id="CHEBI:456215"/>
        <dbReference type="ChEBI" id="CHEBI:456216"/>
        <dbReference type="EC" id="2.7.4.3"/>
    </reaction>
</comment>
<dbReference type="Pfam" id="PF05191">
    <property type="entry name" value="ADK_lid"/>
    <property type="match status" value="1"/>
</dbReference>
<comment type="caution">
    <text evidence="5">Lacks conserved residue(s) required for the propagation of feature annotation.</text>
</comment>
<dbReference type="Pfam" id="PF00406">
    <property type="entry name" value="ADK"/>
    <property type="match status" value="1"/>
</dbReference>
<feature type="compositionally biased region" description="Basic and acidic residues" evidence="8">
    <location>
        <begin position="134"/>
        <end position="145"/>
    </location>
</feature>
<dbReference type="NCBIfam" id="NF001380">
    <property type="entry name" value="PRK00279.1-2"/>
    <property type="match status" value="1"/>
</dbReference>
<feature type="binding site" evidence="5">
    <location>
        <position position="32"/>
    </location>
    <ligand>
        <name>AMP</name>
        <dbReference type="ChEBI" id="CHEBI:456215"/>
    </ligand>
</feature>
<feature type="binding site" evidence="5">
    <location>
        <position position="37"/>
    </location>
    <ligand>
        <name>AMP</name>
        <dbReference type="ChEBI" id="CHEBI:456215"/>
    </ligand>
</feature>
<feature type="region of interest" description="LID" evidence="5">
    <location>
        <begin position="123"/>
        <end position="160"/>
    </location>
</feature>
<feature type="binding site" evidence="5">
    <location>
        <position position="168"/>
    </location>
    <ligand>
        <name>AMP</name>
        <dbReference type="ChEBI" id="CHEBI:456215"/>
    </ligand>
</feature>
<dbReference type="Gene3D" id="3.40.50.300">
    <property type="entry name" value="P-loop containing nucleotide triphosphate hydrolases"/>
    <property type="match status" value="1"/>
</dbReference>
<evidence type="ECO:0000256" key="7">
    <source>
        <dbReference type="RuleBase" id="RU003331"/>
    </source>
</evidence>
<dbReference type="PRINTS" id="PR00094">
    <property type="entry name" value="ADENYLTKNASE"/>
</dbReference>
<evidence type="ECO:0000313" key="11">
    <source>
        <dbReference type="Proteomes" id="UP000610203"/>
    </source>
</evidence>
<dbReference type="NCBIfam" id="NF001381">
    <property type="entry name" value="PRK00279.1-3"/>
    <property type="match status" value="1"/>
</dbReference>
<evidence type="ECO:0000256" key="2">
    <source>
        <dbReference type="ARBA" id="ARBA00022727"/>
    </source>
</evidence>
<dbReference type="SUPFAM" id="SSF52540">
    <property type="entry name" value="P-loop containing nucleoside triphosphate hydrolases"/>
    <property type="match status" value="1"/>
</dbReference>
<keyword evidence="3 5" id="KW-0547">Nucleotide-binding</keyword>
<accession>A0ABQ3GU00</accession>
<dbReference type="InterPro" id="IPR033690">
    <property type="entry name" value="Adenylat_kinase_CS"/>
</dbReference>
<feature type="binding site" evidence="5">
    <location>
        <begin position="11"/>
        <end position="16"/>
    </location>
    <ligand>
        <name>ATP</name>
        <dbReference type="ChEBI" id="CHEBI:30616"/>
    </ligand>
</feature>
<feature type="binding site" evidence="5">
    <location>
        <position position="207"/>
    </location>
    <ligand>
        <name>ATP</name>
        <dbReference type="ChEBI" id="CHEBI:30616"/>
    </ligand>
</feature>
<dbReference type="RefSeq" id="WP_189584221.1">
    <property type="nucleotide sequence ID" value="NZ_BMZR01000003.1"/>
</dbReference>
<feature type="domain" description="Adenylate kinase active site lid" evidence="9">
    <location>
        <begin position="124"/>
        <end position="159"/>
    </location>
</feature>
<feature type="region of interest" description="Disordered" evidence="8">
    <location>
        <begin position="125"/>
        <end position="146"/>
    </location>
</feature>
<keyword evidence="5 7" id="KW-0067">ATP-binding</keyword>
<sequence>MMRIILLGPPGAGKGTQAQFISKEYDIPQISTGDMLRAAIKEGSELGKQAKDIMNAGGLVSDDLIINLVKERIAKPDCANGCILDGFPRTIPQAQALADADVAIDHVIEISVPDDEIVNRLSGRRQHPGSGRVYHVDHNPPKQEGLDDVTGEALIQREDDEESTIRDRLSTYHEQTSALVGFYQDKAKEGGDVGNAAPNYDKFDGTQGIDEVKQQILSALKG</sequence>
<evidence type="ECO:0000256" key="3">
    <source>
        <dbReference type="ARBA" id="ARBA00022741"/>
    </source>
</evidence>
<evidence type="ECO:0000256" key="5">
    <source>
        <dbReference type="HAMAP-Rule" id="MF_00235"/>
    </source>
</evidence>
<keyword evidence="11" id="KW-1185">Reference proteome</keyword>
<protein>
    <recommendedName>
        <fullName evidence="5 7">Adenylate kinase</fullName>
        <shortName evidence="5">AK</shortName>
        <ecNumber evidence="5 7">2.7.4.3</ecNumber>
    </recommendedName>
    <alternativeName>
        <fullName evidence="5">ATP-AMP transphosphorylase</fullName>
    </alternativeName>
    <alternativeName>
        <fullName evidence="5">ATP:AMP phosphotransferase</fullName>
    </alternativeName>
    <alternativeName>
        <fullName evidence="5">Adenylate monophosphate kinase</fullName>
    </alternativeName>
</protein>
<evidence type="ECO:0000256" key="8">
    <source>
        <dbReference type="SAM" id="MobiDB-lite"/>
    </source>
</evidence>
<comment type="function">
    <text evidence="5">Catalyzes the reversible transfer of the terminal phosphate group between ATP and AMP. Plays an important role in cellular energy homeostasis and in adenine nucleotide metabolism.</text>
</comment>
<comment type="subcellular location">
    <subcellularLocation>
        <location evidence="5 7">Cytoplasm</location>
    </subcellularLocation>
</comment>
<evidence type="ECO:0000313" key="10">
    <source>
        <dbReference type="EMBL" id="GHD32595.1"/>
    </source>
</evidence>
<keyword evidence="1 5" id="KW-0808">Transferase</keyword>
<feature type="binding site" evidence="5">
    <location>
        <position position="93"/>
    </location>
    <ligand>
        <name>AMP</name>
        <dbReference type="ChEBI" id="CHEBI:456215"/>
    </ligand>
</feature>
<dbReference type="EMBL" id="BMZR01000003">
    <property type="protein sequence ID" value="GHD32595.1"/>
    <property type="molecule type" value="Genomic_DNA"/>
</dbReference>
<proteinExistence type="inferred from homology"/>
<name>A0ABQ3GU00_9GAMM</name>
<organism evidence="10 11">
    <name type="scientific">Psychrobacter glaciei</name>
    <dbReference type="NCBI Taxonomy" id="619771"/>
    <lineage>
        <taxon>Bacteria</taxon>
        <taxon>Pseudomonadati</taxon>
        <taxon>Pseudomonadota</taxon>
        <taxon>Gammaproteobacteria</taxon>
        <taxon>Moraxellales</taxon>
        <taxon>Moraxellaceae</taxon>
        <taxon>Psychrobacter</taxon>
    </lineage>
</organism>
<dbReference type="GO" id="GO:0016301">
    <property type="term" value="F:kinase activity"/>
    <property type="evidence" value="ECO:0007669"/>
    <property type="project" value="UniProtKB-KW"/>
</dbReference>
<keyword evidence="5" id="KW-0963">Cytoplasm</keyword>
<dbReference type="PROSITE" id="PS00113">
    <property type="entry name" value="ADENYLATE_KINASE"/>
    <property type="match status" value="1"/>
</dbReference>
<evidence type="ECO:0000256" key="6">
    <source>
        <dbReference type="RuleBase" id="RU003330"/>
    </source>
</evidence>
<dbReference type="NCBIfam" id="TIGR01351">
    <property type="entry name" value="adk"/>
    <property type="match status" value="1"/>
</dbReference>
<feature type="binding site" evidence="5">
    <location>
        <position position="124"/>
    </location>
    <ligand>
        <name>ATP</name>
        <dbReference type="ChEBI" id="CHEBI:30616"/>
    </ligand>
</feature>
<comment type="similarity">
    <text evidence="5 6">Belongs to the adenylate kinase family.</text>
</comment>
<comment type="domain">
    <text evidence="5">Consists of three domains, a large central CORE domain and two small peripheral domains, NMPbind and LID, which undergo movements during catalysis. The LID domain closes over the site of phosphoryl transfer upon ATP binding. Assembling and dissambling the active center during each catalytic cycle provides an effective means to prevent ATP hydrolysis.</text>
</comment>
<dbReference type="HAMAP" id="MF_00235">
    <property type="entry name" value="Adenylate_kinase_Adk"/>
    <property type="match status" value="1"/>
</dbReference>
<dbReference type="PANTHER" id="PTHR23359">
    <property type="entry name" value="NUCLEOTIDE KINASE"/>
    <property type="match status" value="1"/>
</dbReference>